<evidence type="ECO:0000256" key="2">
    <source>
        <dbReference type="ARBA" id="ARBA00022723"/>
    </source>
</evidence>
<dbReference type="Gene3D" id="1.20.120.450">
    <property type="entry name" value="dinb family like domain"/>
    <property type="match status" value="1"/>
</dbReference>
<dbReference type="SUPFAM" id="SSF109854">
    <property type="entry name" value="DinB/YfiT-like putative metalloenzymes"/>
    <property type="match status" value="1"/>
</dbReference>
<dbReference type="RefSeq" id="WP_337716807.1">
    <property type="nucleotide sequence ID" value="NZ_JBBEUB010000004.1"/>
</dbReference>
<evidence type="ECO:0000256" key="1">
    <source>
        <dbReference type="ARBA" id="ARBA00008635"/>
    </source>
</evidence>
<dbReference type="InterPro" id="IPR007837">
    <property type="entry name" value="DinB"/>
</dbReference>
<dbReference type="PANTHER" id="PTHR37302:SF3">
    <property type="entry name" value="DAMAGE-INDUCIBLE PROTEIN DINB"/>
    <property type="match status" value="1"/>
</dbReference>
<dbReference type="Proteomes" id="UP001378956">
    <property type="component" value="Unassembled WGS sequence"/>
</dbReference>
<organism evidence="3 4">
    <name type="scientific">Pedobacter panaciterrae</name>
    <dbReference type="NCBI Taxonomy" id="363849"/>
    <lineage>
        <taxon>Bacteria</taxon>
        <taxon>Pseudomonadati</taxon>
        <taxon>Bacteroidota</taxon>
        <taxon>Sphingobacteriia</taxon>
        <taxon>Sphingobacteriales</taxon>
        <taxon>Sphingobacteriaceae</taxon>
        <taxon>Pedobacter</taxon>
    </lineage>
</organism>
<dbReference type="Pfam" id="PF05163">
    <property type="entry name" value="DinB"/>
    <property type="match status" value="1"/>
</dbReference>
<evidence type="ECO:0000313" key="4">
    <source>
        <dbReference type="Proteomes" id="UP001378956"/>
    </source>
</evidence>
<protein>
    <submittedName>
        <fullName evidence="3">DinB family protein</fullName>
    </submittedName>
</protein>
<sequence length="162" mass="18611">MTSILAKELLRQQYVLVKSSRTVVLDFLETQLKEEVFSPLDQFNGFSPGKMLLHIAGVYCHWIGNFSLKLNIDTYQDYNVSSFRVLRTLFEEADSLILTYIDEFGNNPNQVISGIISGKKMEATTLEVFTHVLTHEFHHKGQIMIMCRLLGHTPPDTDIIRF</sequence>
<keyword evidence="4" id="KW-1185">Reference proteome</keyword>
<name>A0ABU8NQW4_9SPHI</name>
<evidence type="ECO:0000313" key="3">
    <source>
        <dbReference type="EMBL" id="MEJ2903603.1"/>
    </source>
</evidence>
<dbReference type="PANTHER" id="PTHR37302">
    <property type="entry name" value="SLR1116 PROTEIN"/>
    <property type="match status" value="1"/>
</dbReference>
<comment type="caution">
    <text evidence="3">The sequence shown here is derived from an EMBL/GenBank/DDBJ whole genome shotgun (WGS) entry which is preliminary data.</text>
</comment>
<gene>
    <name evidence="3" type="ORF">WAE58_14250</name>
</gene>
<accession>A0ABU8NQW4</accession>
<reference evidence="3 4" key="1">
    <citation type="submission" date="2024-03" db="EMBL/GenBank/DDBJ databases">
        <title>Sequence of Lycoming College Course Isolates.</title>
        <authorList>
            <person name="Plotts O."/>
            <person name="Newman J."/>
        </authorList>
    </citation>
    <scope>NUCLEOTIDE SEQUENCE [LARGE SCALE GENOMIC DNA]</scope>
    <source>
        <strain evidence="3 4">CJB-3</strain>
    </source>
</reference>
<dbReference type="InterPro" id="IPR034660">
    <property type="entry name" value="DinB/YfiT-like"/>
</dbReference>
<keyword evidence="2" id="KW-0479">Metal-binding</keyword>
<proteinExistence type="inferred from homology"/>
<comment type="similarity">
    <text evidence="1">Belongs to the DinB family.</text>
</comment>
<dbReference type="EMBL" id="JBBEUB010000004">
    <property type="protein sequence ID" value="MEJ2903603.1"/>
    <property type="molecule type" value="Genomic_DNA"/>
</dbReference>